<evidence type="ECO:0000313" key="1">
    <source>
        <dbReference type="EMBL" id="MDI9092540.1"/>
    </source>
</evidence>
<accession>A0AAW6UH54</accession>
<name>A0AAW6UH54_PRORE</name>
<proteinExistence type="predicted"/>
<comment type="caution">
    <text evidence="1">The sequence shown here is derived from an EMBL/GenBank/DDBJ whole genome shotgun (WGS) entry which is preliminary data.</text>
</comment>
<dbReference type="RefSeq" id="WP_136134176.1">
    <property type="nucleotide sequence ID" value="NZ_CP141742.1"/>
</dbReference>
<reference evidence="1" key="1">
    <citation type="submission" date="2022-10" db="EMBL/GenBank/DDBJ databases">
        <title>Bacterial isolates recovered from the One Health project in Brazil.</title>
        <authorList>
            <person name="Valiatti T.B."/>
            <person name="Santos F."/>
            <person name="Cayo R."/>
            <person name="Gales A.C."/>
        </authorList>
    </citation>
    <scope>NUCLEOTIDE SEQUENCE</scope>
    <source>
        <strain evidence="1">PVR188</strain>
    </source>
</reference>
<dbReference type="EMBL" id="JAOWIN010000004">
    <property type="protein sequence ID" value="MDI9092540.1"/>
    <property type="molecule type" value="Genomic_DNA"/>
</dbReference>
<organism evidence="1 2">
    <name type="scientific">Providencia rettgeri</name>
    <dbReference type="NCBI Taxonomy" id="587"/>
    <lineage>
        <taxon>Bacteria</taxon>
        <taxon>Pseudomonadati</taxon>
        <taxon>Pseudomonadota</taxon>
        <taxon>Gammaproteobacteria</taxon>
        <taxon>Enterobacterales</taxon>
        <taxon>Morganellaceae</taxon>
        <taxon>Providencia</taxon>
    </lineage>
</organism>
<evidence type="ECO:0000313" key="2">
    <source>
        <dbReference type="Proteomes" id="UP001159001"/>
    </source>
</evidence>
<protein>
    <submittedName>
        <fullName evidence="1">Uncharacterized protein</fullName>
    </submittedName>
</protein>
<dbReference type="AlphaFoldDB" id="A0AAW6UH54"/>
<dbReference type="Proteomes" id="UP001159001">
    <property type="component" value="Unassembled WGS sequence"/>
</dbReference>
<gene>
    <name evidence="1" type="ORF">OGX73_07900</name>
</gene>
<sequence length="60" mass="6522">MSDVIDPKKNPEQAAQQLLIEMIRAGKTGPAFGAGIQNNENALIHTFTALSNHFKKLSES</sequence>